<evidence type="ECO:0000256" key="1">
    <source>
        <dbReference type="SAM" id="MobiDB-lite"/>
    </source>
</evidence>
<sequence>MAANYFHSLADENQDLQKQIGCMTGVFQILNRHHIVSGRRVVNHSSTKGVHGDLLLNNVTPRRESSGTRQRHVAVEKHRVSTESSRPMKRHNLDLRDVVKDSMHREARGLSHNIVTKEDTNNWYHDEPRELSRSKSCQFRHRIKSSVSKYYPRFSYDGHETDCLSIKTDSKTTNPRLSLDSGERFTRTLSRNPSNHSRNPKTNTGVDADKDLSQTQPSGVVAKLIGMGTFPLSNSLDESGSIVKMANSTKSSLKEPLSPCRKNPDMKPISKIPIEPAPWKQQDGTHEMTSSTKIRGPESGKDLRALKQILGAMQAVEAKHDHQNPPCVNRELDVSMGHECRIVIMKPSKLVKNGCMNNNAGNYSIKTDCRKQIKQSNNLSCYSRDSSSSTPDKTTLSMKLNELLTSEYPSPVSVRYDSFYADNSPSPVKHTPITKKDDDATEKSIKHQYEAANNAKLNTMISEVSNSNDRYISEILLASGLFLRDVRSLNPHPSGHPINPDLFSVLEHTKCSYLQTEKLHRKLIFDAVNEILMEKLSSASEMIMHDPKKILREVCLEVEQRQLCKIRDACGVKSILWEDVMKKSENWSGFYGESLVIAMEIEQLILTDLVDEIVMTQPVSWGFAMADAVISLDKIKAFCASQIYDEQNWALNSKLLRAVGLFAGSIVLMRNFGDLMAI</sequence>
<feature type="region of interest" description="Disordered" evidence="1">
    <location>
        <begin position="275"/>
        <end position="298"/>
    </location>
</feature>
<dbReference type="GO" id="GO:0051513">
    <property type="term" value="P:regulation of monopolar cell growth"/>
    <property type="evidence" value="ECO:0007669"/>
    <property type="project" value="InterPro"/>
</dbReference>
<feature type="region of interest" description="Disordered" evidence="1">
    <location>
        <begin position="250"/>
        <end position="269"/>
    </location>
</feature>
<proteinExistence type="predicted"/>
<dbReference type="Proteomes" id="UP001229421">
    <property type="component" value="Unassembled WGS sequence"/>
</dbReference>
<protein>
    <recommendedName>
        <fullName evidence="2">DUF4378 domain-containing protein</fullName>
    </recommendedName>
</protein>
<feature type="compositionally biased region" description="Polar residues" evidence="1">
    <location>
        <begin position="187"/>
        <end position="205"/>
    </location>
</feature>
<reference evidence="3" key="1">
    <citation type="journal article" date="2023" name="bioRxiv">
        <title>Improved chromosome-level genome assembly for marigold (Tagetes erecta).</title>
        <authorList>
            <person name="Jiang F."/>
            <person name="Yuan L."/>
            <person name="Wang S."/>
            <person name="Wang H."/>
            <person name="Xu D."/>
            <person name="Wang A."/>
            <person name="Fan W."/>
        </authorList>
    </citation>
    <scope>NUCLEOTIDE SEQUENCE</scope>
    <source>
        <strain evidence="3">WSJ</strain>
        <tissue evidence="3">Leaf</tissue>
    </source>
</reference>
<comment type="caution">
    <text evidence="3">The sequence shown here is derived from an EMBL/GenBank/DDBJ whole genome shotgun (WGS) entry which is preliminary data.</text>
</comment>
<feature type="region of interest" description="Disordered" evidence="1">
    <location>
        <begin position="169"/>
        <end position="214"/>
    </location>
</feature>
<dbReference type="EMBL" id="JAUHHV010000001">
    <property type="protein sequence ID" value="KAK1436494.1"/>
    <property type="molecule type" value="Genomic_DNA"/>
</dbReference>
<dbReference type="InterPro" id="IPR033334">
    <property type="entry name" value="LNG1/2"/>
</dbReference>
<dbReference type="PANTHER" id="PTHR31680">
    <property type="entry name" value="LONGIFOLIA PROTEIN"/>
    <property type="match status" value="1"/>
</dbReference>
<feature type="region of interest" description="Disordered" evidence="1">
    <location>
        <begin position="60"/>
        <end position="87"/>
    </location>
</feature>
<evidence type="ECO:0000313" key="3">
    <source>
        <dbReference type="EMBL" id="KAK1436494.1"/>
    </source>
</evidence>
<dbReference type="PANTHER" id="PTHR31680:SF13">
    <property type="entry name" value="DUF3741-ASSOCIATED SEQUENCE MOTIF PROTEIN-RELATED"/>
    <property type="match status" value="1"/>
</dbReference>
<feature type="domain" description="DUF4378" evidence="2">
    <location>
        <begin position="470"/>
        <end position="612"/>
    </location>
</feature>
<keyword evidence="4" id="KW-1185">Reference proteome</keyword>
<dbReference type="Pfam" id="PF14309">
    <property type="entry name" value="DUF4378"/>
    <property type="match status" value="1"/>
</dbReference>
<evidence type="ECO:0000259" key="2">
    <source>
        <dbReference type="Pfam" id="PF14309"/>
    </source>
</evidence>
<organism evidence="3 4">
    <name type="scientific">Tagetes erecta</name>
    <name type="common">African marigold</name>
    <dbReference type="NCBI Taxonomy" id="13708"/>
    <lineage>
        <taxon>Eukaryota</taxon>
        <taxon>Viridiplantae</taxon>
        <taxon>Streptophyta</taxon>
        <taxon>Embryophyta</taxon>
        <taxon>Tracheophyta</taxon>
        <taxon>Spermatophyta</taxon>
        <taxon>Magnoliopsida</taxon>
        <taxon>eudicotyledons</taxon>
        <taxon>Gunneridae</taxon>
        <taxon>Pentapetalae</taxon>
        <taxon>asterids</taxon>
        <taxon>campanulids</taxon>
        <taxon>Asterales</taxon>
        <taxon>Asteraceae</taxon>
        <taxon>Asteroideae</taxon>
        <taxon>Heliantheae alliance</taxon>
        <taxon>Tageteae</taxon>
        <taxon>Tagetes</taxon>
    </lineage>
</organism>
<gene>
    <name evidence="3" type="ORF">QVD17_02274</name>
</gene>
<dbReference type="AlphaFoldDB" id="A0AAD8L931"/>
<name>A0AAD8L931_TARER</name>
<dbReference type="InterPro" id="IPR025486">
    <property type="entry name" value="DUF4378"/>
</dbReference>
<evidence type="ECO:0000313" key="4">
    <source>
        <dbReference type="Proteomes" id="UP001229421"/>
    </source>
</evidence>
<accession>A0AAD8L931</accession>